<feature type="compositionally biased region" description="Low complexity" evidence="1">
    <location>
        <begin position="277"/>
        <end position="318"/>
    </location>
</feature>
<dbReference type="PANTHER" id="PTHR35261">
    <property type="entry name" value="ORGANELLAR PROTEIN, PUTATIVE-RELATED-RELATED"/>
    <property type="match status" value="1"/>
</dbReference>
<proteinExistence type="predicted"/>
<feature type="region of interest" description="Disordered" evidence="1">
    <location>
        <begin position="277"/>
        <end position="334"/>
    </location>
</feature>
<reference evidence="2 3" key="1">
    <citation type="submission" date="2023-11" db="EMBL/GenBank/DDBJ databases">
        <title>Dfirmibasis_genome.</title>
        <authorList>
            <person name="Edelbroek B."/>
            <person name="Kjellin J."/>
            <person name="Jerlstrom-Hultqvist J."/>
            <person name="Soderbom F."/>
        </authorList>
    </citation>
    <scope>NUCLEOTIDE SEQUENCE [LARGE SCALE GENOMIC DNA]</scope>
    <source>
        <strain evidence="2 3">TNS-C-14</strain>
    </source>
</reference>
<feature type="compositionally biased region" description="Basic residues" evidence="1">
    <location>
        <begin position="319"/>
        <end position="334"/>
    </location>
</feature>
<dbReference type="InterPro" id="IPR006597">
    <property type="entry name" value="Sel1-like"/>
</dbReference>
<sequence>MDLINLLKEYPVSINHINFGIRDAAVEKELFEAVWIQRKEPTYNYEAVFMLSEMWKVPINYLVGRLRCEAAHKLLLIEKNMTEALYYYKLAATENQSVEALFSLSNLKLNIVQNLQAYEECLAHLKQASDYPHKIKYNEQVSITNKYIIESQLMYANLVFEGLSGKKDLNEAKKYYDLACSGSLTKSAPFAKYAIILCRGDGGDIIPKDTEKGLKIFKEIIEDAGIENTQPGIVYLYGTFLFENGIKEEGIKFIRIAAKSGYPTAKENLIEFEKKLNNNNTDNNNNNSNINSNINNNNNNTNDNSNNNSNNNNNNNNNNKKKKNGKQVKKNNLC</sequence>
<gene>
    <name evidence="2" type="ORF">RB653_008593</name>
</gene>
<evidence type="ECO:0000313" key="3">
    <source>
        <dbReference type="Proteomes" id="UP001344447"/>
    </source>
</evidence>
<dbReference type="Proteomes" id="UP001344447">
    <property type="component" value="Unassembled WGS sequence"/>
</dbReference>
<dbReference type="PANTHER" id="PTHR35261:SF3">
    <property type="entry name" value="VACUOLAR IMPORT AND DEGRADATION PROTEIN 22"/>
    <property type="match status" value="1"/>
</dbReference>
<keyword evidence="3" id="KW-1185">Reference proteome</keyword>
<name>A0AAN7U0C5_9MYCE</name>
<dbReference type="Gene3D" id="1.25.40.10">
    <property type="entry name" value="Tetratricopeptide repeat domain"/>
    <property type="match status" value="1"/>
</dbReference>
<dbReference type="EMBL" id="JAVFKY010000003">
    <property type="protein sequence ID" value="KAK5578918.1"/>
    <property type="molecule type" value="Genomic_DNA"/>
</dbReference>
<organism evidence="2 3">
    <name type="scientific">Dictyostelium firmibasis</name>
    <dbReference type="NCBI Taxonomy" id="79012"/>
    <lineage>
        <taxon>Eukaryota</taxon>
        <taxon>Amoebozoa</taxon>
        <taxon>Evosea</taxon>
        <taxon>Eumycetozoa</taxon>
        <taxon>Dictyostelia</taxon>
        <taxon>Dictyosteliales</taxon>
        <taxon>Dictyosteliaceae</taxon>
        <taxon>Dictyostelium</taxon>
    </lineage>
</organism>
<dbReference type="InterPro" id="IPR011990">
    <property type="entry name" value="TPR-like_helical_dom_sf"/>
</dbReference>
<dbReference type="InterPro" id="IPR052884">
    <property type="entry name" value="VID_Regulator"/>
</dbReference>
<evidence type="ECO:0000256" key="1">
    <source>
        <dbReference type="SAM" id="MobiDB-lite"/>
    </source>
</evidence>
<dbReference type="AlphaFoldDB" id="A0AAN7U0C5"/>
<evidence type="ECO:0000313" key="2">
    <source>
        <dbReference type="EMBL" id="KAK5578918.1"/>
    </source>
</evidence>
<dbReference type="SUPFAM" id="SSF81901">
    <property type="entry name" value="HCP-like"/>
    <property type="match status" value="1"/>
</dbReference>
<dbReference type="Pfam" id="PF08238">
    <property type="entry name" value="Sel1"/>
    <property type="match status" value="4"/>
</dbReference>
<protein>
    <submittedName>
        <fullName evidence="2">Uncharacterized protein</fullName>
    </submittedName>
</protein>
<comment type="caution">
    <text evidence="2">The sequence shown here is derived from an EMBL/GenBank/DDBJ whole genome shotgun (WGS) entry which is preliminary data.</text>
</comment>
<accession>A0AAN7U0C5</accession>